<protein>
    <submittedName>
        <fullName evidence="1">Uncharacterized protein</fullName>
    </submittedName>
</protein>
<accession>A0A9X3P9T7</accession>
<sequence length="66" mass="6802">MGLKSGIPVTPGLKWAPFNLIAEDLHAMRECLSDAGVEVGAVNGDDLTCLWFTAKGCPVIACAAGV</sequence>
<keyword evidence="2" id="KW-1185">Reference proteome</keyword>
<organism evidence="1 2">
    <name type="scientific">Glycomyces luteolus</name>
    <dbReference type="NCBI Taxonomy" id="2670330"/>
    <lineage>
        <taxon>Bacteria</taxon>
        <taxon>Bacillati</taxon>
        <taxon>Actinomycetota</taxon>
        <taxon>Actinomycetes</taxon>
        <taxon>Glycomycetales</taxon>
        <taxon>Glycomycetaceae</taxon>
        <taxon>Glycomyces</taxon>
    </lineage>
</organism>
<dbReference type="AlphaFoldDB" id="A0A9X3P9T7"/>
<dbReference type="EMBL" id="JAPZVP010000010">
    <property type="protein sequence ID" value="MDA1360699.1"/>
    <property type="molecule type" value="Genomic_DNA"/>
</dbReference>
<dbReference type="RefSeq" id="WP_270110650.1">
    <property type="nucleotide sequence ID" value="NZ_JAPZVP010000010.1"/>
</dbReference>
<dbReference type="Proteomes" id="UP001146067">
    <property type="component" value="Unassembled WGS sequence"/>
</dbReference>
<reference evidence="1" key="1">
    <citation type="submission" date="2022-12" db="EMBL/GenBank/DDBJ databases">
        <title>Gycomyces niveus sp.nov.,a novel actinomycete isolated from soil in Shouguan.</title>
        <authorList>
            <person name="Yang X."/>
        </authorList>
    </citation>
    <scope>NUCLEOTIDE SEQUENCE</scope>
    <source>
        <strain evidence="1">NEAU-A15</strain>
    </source>
</reference>
<evidence type="ECO:0000313" key="2">
    <source>
        <dbReference type="Proteomes" id="UP001146067"/>
    </source>
</evidence>
<evidence type="ECO:0000313" key="1">
    <source>
        <dbReference type="EMBL" id="MDA1360699.1"/>
    </source>
</evidence>
<name>A0A9X3P9T7_9ACTN</name>
<gene>
    <name evidence="1" type="ORF">O1R50_13800</name>
</gene>
<proteinExistence type="predicted"/>
<comment type="caution">
    <text evidence="1">The sequence shown here is derived from an EMBL/GenBank/DDBJ whole genome shotgun (WGS) entry which is preliminary data.</text>
</comment>